<dbReference type="EMBL" id="GGFL01015524">
    <property type="protein sequence ID" value="MBW79702.1"/>
    <property type="molecule type" value="Transcribed_RNA"/>
</dbReference>
<evidence type="ECO:0000256" key="1">
    <source>
        <dbReference type="SAM" id="SignalP"/>
    </source>
</evidence>
<reference evidence="2" key="1">
    <citation type="submission" date="2018-01" db="EMBL/GenBank/DDBJ databases">
        <title>An insight into the sialome of Amazonian anophelines.</title>
        <authorList>
            <person name="Ribeiro J.M."/>
            <person name="Scarpassa V."/>
            <person name="Calvo E."/>
        </authorList>
    </citation>
    <scope>NUCLEOTIDE SEQUENCE</scope>
</reference>
<protein>
    <submittedName>
        <fullName evidence="2">Putative secreted protein</fullName>
    </submittedName>
</protein>
<feature type="chain" id="PRO_5014746974" evidence="1">
    <location>
        <begin position="25"/>
        <end position="69"/>
    </location>
</feature>
<name>A0A2M4DQ74_ANODA</name>
<sequence>MQSPRCSVWSAHVCRGVLLHLWFATCPPAAPRGNDRSIIKDRPSSVRFLGEIPCHSVKHDWCGSRDECW</sequence>
<feature type="signal peptide" evidence="1">
    <location>
        <begin position="1"/>
        <end position="24"/>
    </location>
</feature>
<dbReference type="AlphaFoldDB" id="A0A2M4DQ74"/>
<organism evidence="2">
    <name type="scientific">Anopheles darlingi</name>
    <name type="common">Mosquito</name>
    <dbReference type="NCBI Taxonomy" id="43151"/>
    <lineage>
        <taxon>Eukaryota</taxon>
        <taxon>Metazoa</taxon>
        <taxon>Ecdysozoa</taxon>
        <taxon>Arthropoda</taxon>
        <taxon>Hexapoda</taxon>
        <taxon>Insecta</taxon>
        <taxon>Pterygota</taxon>
        <taxon>Neoptera</taxon>
        <taxon>Endopterygota</taxon>
        <taxon>Diptera</taxon>
        <taxon>Nematocera</taxon>
        <taxon>Culicoidea</taxon>
        <taxon>Culicidae</taxon>
        <taxon>Anophelinae</taxon>
        <taxon>Anopheles</taxon>
    </lineage>
</organism>
<proteinExistence type="predicted"/>
<accession>A0A2M4DQ74</accession>
<evidence type="ECO:0000313" key="2">
    <source>
        <dbReference type="EMBL" id="MBW79702.1"/>
    </source>
</evidence>
<keyword evidence="1" id="KW-0732">Signal</keyword>